<dbReference type="PANTHER" id="PTHR10947">
    <property type="entry name" value="PHENYLALANYL-TRNA SYNTHETASE BETA CHAIN AND LEUCINE-RICH REPEAT-CONTAINING PROTEIN 47"/>
    <property type="match status" value="1"/>
</dbReference>
<gene>
    <name evidence="2" type="ORF">TELCIR_23131</name>
    <name evidence="1" type="ORF">TELCIR_25284</name>
</gene>
<keyword evidence="3" id="KW-1185">Reference proteome</keyword>
<protein>
    <submittedName>
        <fullName evidence="2">Uncharacterized protein</fullName>
    </submittedName>
</protein>
<proteinExistence type="predicted"/>
<sequence length="78" mass="8908">MYVKRFESVTPIRPFLACCVFSNLDLTGENFKKFINIQTKLHASSLCANREIAAIGTHELKSFNPPLKYLALPRDELH</sequence>
<dbReference type="OrthoDB" id="67933at2759"/>
<feature type="non-terminal residue" evidence="2">
    <location>
        <position position="78"/>
    </location>
</feature>
<evidence type="ECO:0000313" key="2">
    <source>
        <dbReference type="EMBL" id="PIO55482.1"/>
    </source>
</evidence>
<dbReference type="PANTHER" id="PTHR10947:SF3">
    <property type="entry name" value="LEUCINE-RICH REPEAT-CONTAINING PROTEIN 47"/>
    <property type="match status" value="1"/>
</dbReference>
<name>A0A2G9TD81_TELCI</name>
<organism evidence="2 3">
    <name type="scientific">Teladorsagia circumcincta</name>
    <name type="common">Brown stomach worm</name>
    <name type="synonym">Ostertagia circumcincta</name>
    <dbReference type="NCBI Taxonomy" id="45464"/>
    <lineage>
        <taxon>Eukaryota</taxon>
        <taxon>Metazoa</taxon>
        <taxon>Ecdysozoa</taxon>
        <taxon>Nematoda</taxon>
        <taxon>Chromadorea</taxon>
        <taxon>Rhabditida</taxon>
        <taxon>Rhabditina</taxon>
        <taxon>Rhabditomorpha</taxon>
        <taxon>Strongyloidea</taxon>
        <taxon>Trichostrongylidae</taxon>
        <taxon>Teladorsagia</taxon>
    </lineage>
</organism>
<dbReference type="EMBL" id="KZ413892">
    <property type="protein sequence ID" value="PIO53383.1"/>
    <property type="molecule type" value="Genomic_DNA"/>
</dbReference>
<dbReference type="GO" id="GO:0006432">
    <property type="term" value="P:phenylalanyl-tRNA aminoacylation"/>
    <property type="evidence" value="ECO:0007669"/>
    <property type="project" value="InterPro"/>
</dbReference>
<reference evidence="2 3" key="1">
    <citation type="submission" date="2015-09" db="EMBL/GenBank/DDBJ databases">
        <title>Draft genome of the parasitic nematode Teladorsagia circumcincta isolate WARC Sus (inbred).</title>
        <authorList>
            <person name="Mitreva M."/>
        </authorList>
    </citation>
    <scope>NUCLEOTIDE SEQUENCE [LARGE SCALE GENOMIC DNA]</scope>
    <source>
        <strain evidence="2 3">S</strain>
    </source>
</reference>
<accession>A0A2G9TD81</accession>
<dbReference type="EMBL" id="KZ385830">
    <property type="protein sequence ID" value="PIO55482.1"/>
    <property type="molecule type" value="Genomic_DNA"/>
</dbReference>
<evidence type="ECO:0000313" key="1">
    <source>
        <dbReference type="EMBL" id="PIO53383.1"/>
    </source>
</evidence>
<evidence type="ECO:0000313" key="3">
    <source>
        <dbReference type="Proteomes" id="UP000230423"/>
    </source>
</evidence>
<dbReference type="InterPro" id="IPR045060">
    <property type="entry name" value="Phe-tRNA-ligase_IIc_bsu"/>
</dbReference>
<dbReference type="Proteomes" id="UP000230423">
    <property type="component" value="Unassembled WGS sequence"/>
</dbReference>
<dbReference type="InterPro" id="IPR020825">
    <property type="entry name" value="Phe-tRNA_synthase-like_B3/B4"/>
</dbReference>
<dbReference type="GO" id="GO:0004826">
    <property type="term" value="F:phenylalanine-tRNA ligase activity"/>
    <property type="evidence" value="ECO:0007669"/>
    <property type="project" value="InterPro"/>
</dbReference>
<dbReference type="AlphaFoldDB" id="A0A2G9TD81"/>
<dbReference type="Gene3D" id="3.50.40.10">
    <property type="entry name" value="Phenylalanyl-trna Synthetase, Chain B, domain 3"/>
    <property type="match status" value="1"/>
</dbReference>